<reference evidence="2" key="1">
    <citation type="submission" date="2022-12" db="EMBL/GenBank/DDBJ databases">
        <authorList>
            <person name="Webb A."/>
        </authorList>
    </citation>
    <scope>NUCLEOTIDE SEQUENCE</scope>
    <source>
        <strain evidence="2">Pd1</strain>
    </source>
</reference>
<gene>
    <name evidence="2" type="ORF">PDE001_LOCUS2120</name>
</gene>
<feature type="region of interest" description="Disordered" evidence="1">
    <location>
        <begin position="482"/>
        <end position="536"/>
    </location>
</feature>
<name>A0AAV0TFU7_9STRA</name>
<keyword evidence="3" id="KW-1185">Reference proteome</keyword>
<evidence type="ECO:0000313" key="3">
    <source>
        <dbReference type="Proteomes" id="UP001162029"/>
    </source>
</evidence>
<feature type="region of interest" description="Disordered" evidence="1">
    <location>
        <begin position="356"/>
        <end position="403"/>
    </location>
</feature>
<sequence length="857" mass="95093">MSMTSSSVGSTNANATRERRTPNYVFFFRAVLSEVMDKWMANISARVKSNCKRPITTPHYVHRCVRLIREVVEQHPDNGEEFNEKFSNTLVVWLQKEVLPGFAGSDTPKRSRNPFLNADNSKEAFALNQKGRLDRLQYGLKSFLVSLVVHKVLDLSQVLRLVLVPLFPRLRRASRDPPPNLPTQLLAMALVFQLFSEPPQNFLLDPQKIVMFDEPLTKYHLRFLRTQVPACLMFPLCFLLCQISYQMEDNFLLRKREERGTLASATLFNLTSDGIVRDIIFHDTKEAREKHILPVYHKKQWHTAVLLTHFFRPPSSPAEDGNGQVQLLKVGQIIDQMNVWTLHRGGSIYLDLQMSRQQQKVKRSKRHTRHQHQQTPQHPAGSNKRKASQGDLSTRCSKRPAVDSGEGVLAAGMNDFADGRMSLSSQADKVASFGGSLLGSNFLDGQEEADDDDLELELGFDEASSATEILSSLIVLRTLKRSSRPSPGVGSTSLSLSSSTSSSVPVAQTTPATMTTLSSSSPLATPKLYGPNDASNKSTPALALPMTAAAMQNSLTPCEARFLEAARQAQDSAVASLYAATVCSISRRAMGSVVAKILQILEDDVKHSQPDKFARQLSTTSIVHLVGGIICTPPGNAFLPRYMMSLATQLESLYEGCTLYDKQQQSASPDHVFHNSLFQRRLRCKLAVRLQLVSVIGPSKHAVLTICYRDRIVKTLFSLLGTSAVSSGPGLSLFSWILDLIPIVNASVLHDRQFELVEALQLPDNLKRRVWSVLPRPTNMFGAANGYVGRSVSTSVQGDVNTRSEKPGYAPVDPWGLLEHVPELPSDGLVPELSTQIPKRPRRVFRCLLFVSVATLM</sequence>
<protein>
    <submittedName>
        <fullName evidence="2">Uncharacterized protein</fullName>
    </submittedName>
</protein>
<dbReference type="Proteomes" id="UP001162029">
    <property type="component" value="Unassembled WGS sequence"/>
</dbReference>
<comment type="caution">
    <text evidence="2">The sequence shown here is derived from an EMBL/GenBank/DDBJ whole genome shotgun (WGS) entry which is preliminary data.</text>
</comment>
<proteinExistence type="predicted"/>
<evidence type="ECO:0000256" key="1">
    <source>
        <dbReference type="SAM" id="MobiDB-lite"/>
    </source>
</evidence>
<organism evidence="2 3">
    <name type="scientific">Peronospora destructor</name>
    <dbReference type="NCBI Taxonomy" id="86335"/>
    <lineage>
        <taxon>Eukaryota</taxon>
        <taxon>Sar</taxon>
        <taxon>Stramenopiles</taxon>
        <taxon>Oomycota</taxon>
        <taxon>Peronosporomycetes</taxon>
        <taxon>Peronosporales</taxon>
        <taxon>Peronosporaceae</taxon>
        <taxon>Peronospora</taxon>
    </lineage>
</organism>
<dbReference type="AlphaFoldDB" id="A0AAV0TFU7"/>
<evidence type="ECO:0000313" key="2">
    <source>
        <dbReference type="EMBL" id="CAI5719816.1"/>
    </source>
</evidence>
<accession>A0AAV0TFU7</accession>
<feature type="compositionally biased region" description="Low complexity" evidence="1">
    <location>
        <begin position="485"/>
        <end position="526"/>
    </location>
</feature>
<feature type="compositionally biased region" description="Basic residues" evidence="1">
    <location>
        <begin position="359"/>
        <end position="372"/>
    </location>
</feature>
<dbReference type="EMBL" id="CANTFM010000360">
    <property type="protein sequence ID" value="CAI5719816.1"/>
    <property type="molecule type" value="Genomic_DNA"/>
</dbReference>